<evidence type="ECO:0000256" key="1">
    <source>
        <dbReference type="SAM" id="MobiDB-lite"/>
    </source>
</evidence>
<name>A0A401TZH5_CHIPU</name>
<feature type="non-terminal residue" evidence="2">
    <location>
        <position position="1"/>
    </location>
</feature>
<feature type="compositionally biased region" description="Basic residues" evidence="1">
    <location>
        <begin position="42"/>
        <end position="62"/>
    </location>
</feature>
<feature type="region of interest" description="Disordered" evidence="1">
    <location>
        <begin position="41"/>
        <end position="74"/>
    </location>
</feature>
<evidence type="ECO:0000313" key="2">
    <source>
        <dbReference type="EMBL" id="GCC48047.1"/>
    </source>
</evidence>
<feature type="non-terminal residue" evidence="2">
    <location>
        <position position="188"/>
    </location>
</feature>
<accession>A0A401TZH5</accession>
<gene>
    <name evidence="2" type="ORF">chiPu_0032528</name>
</gene>
<proteinExistence type="predicted"/>
<dbReference type="EMBL" id="BEZZ01239070">
    <property type="protein sequence ID" value="GCC48047.1"/>
    <property type="molecule type" value="Genomic_DNA"/>
</dbReference>
<organism evidence="2 3">
    <name type="scientific">Chiloscyllium punctatum</name>
    <name type="common">Brownbanded bambooshark</name>
    <name type="synonym">Hemiscyllium punctatum</name>
    <dbReference type="NCBI Taxonomy" id="137246"/>
    <lineage>
        <taxon>Eukaryota</taxon>
        <taxon>Metazoa</taxon>
        <taxon>Chordata</taxon>
        <taxon>Craniata</taxon>
        <taxon>Vertebrata</taxon>
        <taxon>Chondrichthyes</taxon>
        <taxon>Elasmobranchii</taxon>
        <taxon>Galeomorphii</taxon>
        <taxon>Galeoidea</taxon>
        <taxon>Orectolobiformes</taxon>
        <taxon>Hemiscylliidae</taxon>
        <taxon>Chiloscyllium</taxon>
    </lineage>
</organism>
<keyword evidence="3" id="KW-1185">Reference proteome</keyword>
<dbReference type="Proteomes" id="UP000287033">
    <property type="component" value="Unassembled WGS sequence"/>
</dbReference>
<comment type="caution">
    <text evidence="2">The sequence shown here is derived from an EMBL/GenBank/DDBJ whole genome shotgun (WGS) entry which is preliminary data.</text>
</comment>
<sequence length="188" mass="21311">LDVAALSYRQRLVRRPAPGDRVRDHRLDRRYLLRSLVSSHLRGNHRRGRRAVHSGNQGRRHHQDLTGRRLTQNASAAERSAADVVLFGHSGASAHGADELQHDLAPMRLSAMLDQIDALPGAKRHLAVEHRDLQRGRRQHGLDMRRHVIGTFGVVTPAAVFRRCAVERRHQVGQHGRIGILLDRQRSR</sequence>
<reference evidence="2 3" key="1">
    <citation type="journal article" date="2018" name="Nat. Ecol. Evol.">
        <title>Shark genomes provide insights into elasmobranch evolution and the origin of vertebrates.</title>
        <authorList>
            <person name="Hara Y"/>
            <person name="Yamaguchi K"/>
            <person name="Onimaru K"/>
            <person name="Kadota M"/>
            <person name="Koyanagi M"/>
            <person name="Keeley SD"/>
            <person name="Tatsumi K"/>
            <person name="Tanaka K"/>
            <person name="Motone F"/>
            <person name="Kageyama Y"/>
            <person name="Nozu R"/>
            <person name="Adachi N"/>
            <person name="Nishimura O"/>
            <person name="Nakagawa R"/>
            <person name="Tanegashima C"/>
            <person name="Kiyatake I"/>
            <person name="Matsumoto R"/>
            <person name="Murakumo K"/>
            <person name="Nishida K"/>
            <person name="Terakita A"/>
            <person name="Kuratani S"/>
            <person name="Sato K"/>
            <person name="Hyodo S Kuraku.S."/>
        </authorList>
    </citation>
    <scope>NUCLEOTIDE SEQUENCE [LARGE SCALE GENOMIC DNA]</scope>
</reference>
<protein>
    <submittedName>
        <fullName evidence="2">Uncharacterized protein</fullName>
    </submittedName>
</protein>
<dbReference type="AlphaFoldDB" id="A0A401TZH5"/>
<evidence type="ECO:0000313" key="3">
    <source>
        <dbReference type="Proteomes" id="UP000287033"/>
    </source>
</evidence>